<keyword evidence="1" id="KW-1133">Transmembrane helix</keyword>
<evidence type="ECO:0000313" key="3">
    <source>
        <dbReference type="Proteomes" id="UP001156691"/>
    </source>
</evidence>
<reference evidence="3" key="1">
    <citation type="journal article" date="2019" name="Int. J. Syst. Evol. Microbiol.">
        <title>The Global Catalogue of Microorganisms (GCM) 10K type strain sequencing project: providing services to taxonomists for standard genome sequencing and annotation.</title>
        <authorList>
            <consortium name="The Broad Institute Genomics Platform"/>
            <consortium name="The Broad Institute Genome Sequencing Center for Infectious Disease"/>
            <person name="Wu L."/>
            <person name="Ma J."/>
        </authorList>
    </citation>
    <scope>NUCLEOTIDE SEQUENCE [LARGE SCALE GENOMIC DNA]</scope>
    <source>
        <strain evidence="3">NBRC 112416</strain>
    </source>
</reference>
<keyword evidence="3" id="KW-1185">Reference proteome</keyword>
<dbReference type="RefSeq" id="WP_284341318.1">
    <property type="nucleotide sequence ID" value="NZ_BSNS01000014.1"/>
</dbReference>
<accession>A0ABQ5W7Z8</accession>
<keyword evidence="1" id="KW-0812">Transmembrane</keyword>
<protein>
    <submittedName>
        <fullName evidence="2">Uncharacterized protein</fullName>
    </submittedName>
</protein>
<organism evidence="2 3">
    <name type="scientific">Devosia nitrariae</name>
    <dbReference type="NCBI Taxonomy" id="2071872"/>
    <lineage>
        <taxon>Bacteria</taxon>
        <taxon>Pseudomonadati</taxon>
        <taxon>Pseudomonadota</taxon>
        <taxon>Alphaproteobacteria</taxon>
        <taxon>Hyphomicrobiales</taxon>
        <taxon>Devosiaceae</taxon>
        <taxon>Devosia</taxon>
    </lineage>
</organism>
<dbReference type="EMBL" id="BSNS01000014">
    <property type="protein sequence ID" value="GLQ55904.1"/>
    <property type="molecule type" value="Genomic_DNA"/>
</dbReference>
<name>A0ABQ5W7Z8_9HYPH</name>
<proteinExistence type="predicted"/>
<gene>
    <name evidence="2" type="ORF">GCM10010862_31630</name>
</gene>
<dbReference type="Proteomes" id="UP001156691">
    <property type="component" value="Unassembled WGS sequence"/>
</dbReference>
<evidence type="ECO:0000256" key="1">
    <source>
        <dbReference type="SAM" id="Phobius"/>
    </source>
</evidence>
<keyword evidence="1" id="KW-0472">Membrane</keyword>
<comment type="caution">
    <text evidence="2">The sequence shown here is derived from an EMBL/GenBank/DDBJ whole genome shotgun (WGS) entry which is preliminary data.</text>
</comment>
<feature type="transmembrane region" description="Helical" evidence="1">
    <location>
        <begin position="36"/>
        <end position="53"/>
    </location>
</feature>
<sequence>MSGIIVALIALGAALLAALAVHLTGGGVSNRRSRTTLTIVVGFVVFVAVVSFLPT</sequence>
<evidence type="ECO:0000313" key="2">
    <source>
        <dbReference type="EMBL" id="GLQ55904.1"/>
    </source>
</evidence>